<evidence type="ECO:0000256" key="2">
    <source>
        <dbReference type="ARBA" id="ARBA00022679"/>
    </source>
</evidence>
<proteinExistence type="predicted"/>
<comment type="caution">
    <text evidence="5">The sequence shown here is derived from an EMBL/GenBank/DDBJ whole genome shotgun (WGS) entry which is preliminary data.</text>
</comment>
<feature type="compositionally biased region" description="Low complexity" evidence="3">
    <location>
        <begin position="205"/>
        <end position="215"/>
    </location>
</feature>
<dbReference type="InterPro" id="IPR029026">
    <property type="entry name" value="tRNA_m1G_MTases_N"/>
</dbReference>
<evidence type="ECO:0000313" key="6">
    <source>
        <dbReference type="Proteomes" id="UP001497392"/>
    </source>
</evidence>
<evidence type="ECO:0000256" key="1">
    <source>
        <dbReference type="ARBA" id="ARBA00022603"/>
    </source>
</evidence>
<gene>
    <name evidence="5" type="primary">g6915</name>
    <name evidence="5" type="ORF">VP750_LOCUS5917</name>
</gene>
<feature type="region of interest" description="Disordered" evidence="3">
    <location>
        <begin position="193"/>
        <end position="224"/>
    </location>
</feature>
<accession>A0ABP1FWJ2</accession>
<dbReference type="Proteomes" id="UP001497392">
    <property type="component" value="Unassembled WGS sequence"/>
</dbReference>
<dbReference type="PANTHER" id="PTHR43191:SF7">
    <property type="entry name" value="OBP33PEP LIKE PROTEIN"/>
    <property type="match status" value="1"/>
</dbReference>
<dbReference type="InterPro" id="IPR051259">
    <property type="entry name" value="rRNA_Methyltransferase"/>
</dbReference>
<dbReference type="PANTHER" id="PTHR43191">
    <property type="entry name" value="RRNA METHYLTRANSFERASE 3"/>
    <property type="match status" value="1"/>
</dbReference>
<dbReference type="Pfam" id="PF00588">
    <property type="entry name" value="SpoU_methylase"/>
    <property type="match status" value="1"/>
</dbReference>
<reference evidence="5 6" key="1">
    <citation type="submission" date="2024-06" db="EMBL/GenBank/DDBJ databases">
        <authorList>
            <person name="Kraege A."/>
            <person name="Thomma B."/>
        </authorList>
    </citation>
    <scope>NUCLEOTIDE SEQUENCE [LARGE SCALE GENOMIC DNA]</scope>
</reference>
<dbReference type="SUPFAM" id="SSF75217">
    <property type="entry name" value="alpha/beta knot"/>
    <property type="match status" value="1"/>
</dbReference>
<keyword evidence="6" id="KW-1185">Reference proteome</keyword>
<evidence type="ECO:0000256" key="3">
    <source>
        <dbReference type="SAM" id="MobiDB-lite"/>
    </source>
</evidence>
<dbReference type="EMBL" id="CAXHTA020000010">
    <property type="protein sequence ID" value="CAL5224258.1"/>
    <property type="molecule type" value="Genomic_DNA"/>
</dbReference>
<dbReference type="CDD" id="cd18096">
    <property type="entry name" value="SpoU-like"/>
    <property type="match status" value="1"/>
</dbReference>
<dbReference type="Gene3D" id="3.40.1280.10">
    <property type="match status" value="1"/>
</dbReference>
<sequence>MEAEQGDEHPAVYLILHGVSKRHNIGNIVRSAAAFRVTEVCLTGTRQFNTFGSHGATDFVAYRFFPTVQQCCTFLKQERGCRILGVEITDNAAQIHEHPFTGPTAFMLGNEGTGLSEHQAKLCDGFVYIQQYGAGTASLNVSVAAAIVLHHFALWASFPERSRQGEKYDVGERPVRRVARGYVPLTVKELEQEQQRRAAKKASGDGEVSGSASSEGELELLEHA</sequence>
<feature type="domain" description="tRNA/rRNA methyltransferase SpoU type" evidence="4">
    <location>
        <begin position="12"/>
        <end position="150"/>
    </location>
</feature>
<dbReference type="InterPro" id="IPR029028">
    <property type="entry name" value="Alpha/beta_knot_MTases"/>
</dbReference>
<name>A0ABP1FWJ2_9CHLO</name>
<keyword evidence="2" id="KW-0808">Transferase</keyword>
<keyword evidence="1" id="KW-0489">Methyltransferase</keyword>
<organism evidence="5 6">
    <name type="scientific">Coccomyxa viridis</name>
    <dbReference type="NCBI Taxonomy" id="1274662"/>
    <lineage>
        <taxon>Eukaryota</taxon>
        <taxon>Viridiplantae</taxon>
        <taxon>Chlorophyta</taxon>
        <taxon>core chlorophytes</taxon>
        <taxon>Trebouxiophyceae</taxon>
        <taxon>Trebouxiophyceae incertae sedis</taxon>
        <taxon>Coccomyxaceae</taxon>
        <taxon>Coccomyxa</taxon>
    </lineage>
</organism>
<protein>
    <submittedName>
        <fullName evidence="5">G6915 protein</fullName>
    </submittedName>
</protein>
<evidence type="ECO:0000259" key="4">
    <source>
        <dbReference type="Pfam" id="PF00588"/>
    </source>
</evidence>
<dbReference type="InterPro" id="IPR001537">
    <property type="entry name" value="SpoU_MeTrfase"/>
</dbReference>
<evidence type="ECO:0000313" key="5">
    <source>
        <dbReference type="EMBL" id="CAL5224258.1"/>
    </source>
</evidence>